<feature type="compositionally biased region" description="Polar residues" evidence="6">
    <location>
        <begin position="403"/>
        <end position="431"/>
    </location>
</feature>
<dbReference type="PANTHER" id="PTHR33048:SF96">
    <property type="entry name" value="INTEGRAL MEMBRANE PROTEIN"/>
    <property type="match status" value="1"/>
</dbReference>
<feature type="region of interest" description="Disordered" evidence="6">
    <location>
        <begin position="299"/>
        <end position="361"/>
    </location>
</feature>
<evidence type="ECO:0000256" key="4">
    <source>
        <dbReference type="ARBA" id="ARBA00023136"/>
    </source>
</evidence>
<dbReference type="InterPro" id="IPR052337">
    <property type="entry name" value="SAT4-like"/>
</dbReference>
<dbReference type="Proteomes" id="UP001600888">
    <property type="component" value="Unassembled WGS sequence"/>
</dbReference>
<keyword evidence="10" id="KW-1185">Reference proteome</keyword>
<evidence type="ECO:0000313" key="9">
    <source>
        <dbReference type="EMBL" id="KAL2283447.1"/>
    </source>
</evidence>
<evidence type="ECO:0000256" key="5">
    <source>
        <dbReference type="ARBA" id="ARBA00038359"/>
    </source>
</evidence>
<comment type="caution">
    <text evidence="9">The sequence shown here is derived from an EMBL/GenBank/DDBJ whole genome shotgun (WGS) entry which is preliminary data.</text>
</comment>
<feature type="transmembrane region" description="Helical" evidence="7">
    <location>
        <begin position="100"/>
        <end position="126"/>
    </location>
</feature>
<evidence type="ECO:0000256" key="7">
    <source>
        <dbReference type="SAM" id="Phobius"/>
    </source>
</evidence>
<keyword evidence="2 7" id="KW-0812">Transmembrane</keyword>
<evidence type="ECO:0000256" key="6">
    <source>
        <dbReference type="SAM" id="MobiDB-lite"/>
    </source>
</evidence>
<gene>
    <name evidence="9" type="ORF">FJTKL_10030</name>
</gene>
<comment type="subcellular location">
    <subcellularLocation>
        <location evidence="1">Membrane</location>
        <topology evidence="1">Multi-pass membrane protein</topology>
    </subcellularLocation>
</comment>
<accession>A0ABR4ELZ3</accession>
<keyword evidence="3 7" id="KW-1133">Transmembrane helix</keyword>
<name>A0ABR4ELZ3_9PEZI</name>
<evidence type="ECO:0000256" key="3">
    <source>
        <dbReference type="ARBA" id="ARBA00022989"/>
    </source>
</evidence>
<evidence type="ECO:0000256" key="1">
    <source>
        <dbReference type="ARBA" id="ARBA00004141"/>
    </source>
</evidence>
<dbReference type="InterPro" id="IPR049326">
    <property type="entry name" value="Rhodopsin_dom_fungi"/>
</dbReference>
<feature type="transmembrane region" description="Helical" evidence="7">
    <location>
        <begin position="58"/>
        <end position="80"/>
    </location>
</feature>
<dbReference type="EMBL" id="JBAWTH010000043">
    <property type="protein sequence ID" value="KAL2283447.1"/>
    <property type="molecule type" value="Genomic_DNA"/>
</dbReference>
<organism evidence="9 10">
    <name type="scientific">Diaporthe vaccinii</name>
    <dbReference type="NCBI Taxonomy" id="105482"/>
    <lineage>
        <taxon>Eukaryota</taxon>
        <taxon>Fungi</taxon>
        <taxon>Dikarya</taxon>
        <taxon>Ascomycota</taxon>
        <taxon>Pezizomycotina</taxon>
        <taxon>Sordariomycetes</taxon>
        <taxon>Sordariomycetidae</taxon>
        <taxon>Diaporthales</taxon>
        <taxon>Diaporthaceae</taxon>
        <taxon>Diaporthe</taxon>
        <taxon>Diaporthe eres species complex</taxon>
    </lineage>
</organism>
<comment type="similarity">
    <text evidence="5">Belongs to the SAT4 family.</text>
</comment>
<feature type="transmembrane region" description="Helical" evidence="7">
    <location>
        <begin position="25"/>
        <end position="46"/>
    </location>
</feature>
<feature type="transmembrane region" description="Helical" evidence="7">
    <location>
        <begin position="188"/>
        <end position="208"/>
    </location>
</feature>
<feature type="domain" description="Rhodopsin" evidence="8">
    <location>
        <begin position="42"/>
        <end position="284"/>
    </location>
</feature>
<evidence type="ECO:0000259" key="8">
    <source>
        <dbReference type="Pfam" id="PF20684"/>
    </source>
</evidence>
<dbReference type="PANTHER" id="PTHR33048">
    <property type="entry name" value="PTH11-LIKE INTEGRAL MEMBRANE PROTEIN (AFU_ORTHOLOGUE AFUA_5G11245)"/>
    <property type="match status" value="1"/>
</dbReference>
<feature type="transmembrane region" description="Helical" evidence="7">
    <location>
        <begin position="220"/>
        <end position="240"/>
    </location>
</feature>
<feature type="transmembrane region" description="Helical" evidence="7">
    <location>
        <begin position="138"/>
        <end position="158"/>
    </location>
</feature>
<keyword evidence="4 7" id="KW-0472">Membrane</keyword>
<sequence>MTKLPEHYLTKMALSSNTGDRGTQLFIVMMVVLGLAWILVLLRAYVRVIMIKNVAADDWWMLASILAYTGYSIVALWGIIDGGTGKHITNLSLEETLIGLKAWYICEVIYAPISAMVRTSVALFLYRVATESIHKWIIWINLGIIYIISLVFTFIAIFQCNPPSYFYEQVLGKPGGCMDINVLPNAVIAHSVIGAVTDLVFAALPVAMLWDVQLNKRTKVVVALLLSMGAVAGIALLVRIPFVKRLAITPDFLFETVDVAIWSVMEPSLGIIAGCVATLRPLFKSMGFGKPTTQRYGYGSSRYGPSAASDRRTWGLGRNTMQKLSDGPFSPSTIDSSRLESGAGIQSTSNNDESDLDFEMQPQGSAPVATQYHGKGIVSTKIASTPWEDFAAQGSGINVHTSVNISSQPRSHNSLPHQQGSVSSSATTLPIQGSAGSGTA</sequence>
<proteinExistence type="inferred from homology"/>
<dbReference type="Pfam" id="PF20684">
    <property type="entry name" value="Fung_rhodopsin"/>
    <property type="match status" value="1"/>
</dbReference>
<feature type="region of interest" description="Disordered" evidence="6">
    <location>
        <begin position="403"/>
        <end position="440"/>
    </location>
</feature>
<evidence type="ECO:0000313" key="10">
    <source>
        <dbReference type="Proteomes" id="UP001600888"/>
    </source>
</evidence>
<reference evidence="9 10" key="1">
    <citation type="submission" date="2024-03" db="EMBL/GenBank/DDBJ databases">
        <title>A high-quality draft genome sequence of Diaporthe vaccinii, a causative agent of upright dieback and viscid rot disease in cranberry plants.</title>
        <authorList>
            <person name="Sarrasin M."/>
            <person name="Lang B.F."/>
            <person name="Burger G."/>
        </authorList>
    </citation>
    <scope>NUCLEOTIDE SEQUENCE [LARGE SCALE GENOMIC DNA]</scope>
    <source>
        <strain evidence="9 10">IS7</strain>
    </source>
</reference>
<evidence type="ECO:0000256" key="2">
    <source>
        <dbReference type="ARBA" id="ARBA00022692"/>
    </source>
</evidence>
<protein>
    <recommendedName>
        <fullName evidence="8">Rhodopsin domain-containing protein</fullName>
    </recommendedName>
</protein>